<dbReference type="AlphaFoldDB" id="A0A3P6EXU7"/>
<sequence>MLGSAQLYDASLRGDHRDFLIGIVLVLIGFLGLFSRYFVVDDNDENDHQDHGIGTTGTVPAMTMSLSTSRSWLVLIPLSSSDQSPS</sequence>
<name>A0A3P6EXU7_BRAOL</name>
<organism evidence="2">
    <name type="scientific">Brassica oleracea</name>
    <name type="common">Wild cabbage</name>
    <dbReference type="NCBI Taxonomy" id="3712"/>
    <lineage>
        <taxon>Eukaryota</taxon>
        <taxon>Viridiplantae</taxon>
        <taxon>Streptophyta</taxon>
        <taxon>Embryophyta</taxon>
        <taxon>Tracheophyta</taxon>
        <taxon>Spermatophyta</taxon>
        <taxon>Magnoliopsida</taxon>
        <taxon>eudicotyledons</taxon>
        <taxon>Gunneridae</taxon>
        <taxon>Pentapetalae</taxon>
        <taxon>rosids</taxon>
        <taxon>malvids</taxon>
        <taxon>Brassicales</taxon>
        <taxon>Brassicaceae</taxon>
        <taxon>Brassiceae</taxon>
        <taxon>Brassica</taxon>
    </lineage>
</organism>
<accession>A0A3P6EXU7</accession>
<dbReference type="EMBL" id="LR031878">
    <property type="protein sequence ID" value="VDD49937.1"/>
    <property type="molecule type" value="Genomic_DNA"/>
</dbReference>
<protein>
    <submittedName>
        <fullName evidence="2">Uncharacterized protein</fullName>
    </submittedName>
</protein>
<keyword evidence="1" id="KW-0812">Transmembrane</keyword>
<evidence type="ECO:0000256" key="1">
    <source>
        <dbReference type="SAM" id="Phobius"/>
    </source>
</evidence>
<reference evidence="2" key="1">
    <citation type="submission" date="2018-11" db="EMBL/GenBank/DDBJ databases">
        <authorList>
            <consortium name="Genoscope - CEA"/>
            <person name="William W."/>
        </authorList>
    </citation>
    <scope>NUCLEOTIDE SEQUENCE</scope>
</reference>
<keyword evidence="1" id="KW-1133">Transmembrane helix</keyword>
<feature type="transmembrane region" description="Helical" evidence="1">
    <location>
        <begin position="20"/>
        <end position="39"/>
    </location>
</feature>
<gene>
    <name evidence="2" type="ORF">BOLC1T02326H</name>
</gene>
<proteinExistence type="predicted"/>
<evidence type="ECO:0000313" key="2">
    <source>
        <dbReference type="EMBL" id="VDD49937.1"/>
    </source>
</evidence>
<keyword evidence="1" id="KW-0472">Membrane</keyword>